<evidence type="ECO:0000313" key="1">
    <source>
        <dbReference type="EMBL" id="KAJ2795283.1"/>
    </source>
</evidence>
<evidence type="ECO:0000313" key="2">
    <source>
        <dbReference type="Proteomes" id="UP001140087"/>
    </source>
</evidence>
<reference evidence="1" key="1">
    <citation type="submission" date="2022-07" db="EMBL/GenBank/DDBJ databases">
        <title>Phylogenomic reconstructions and comparative analyses of Kickxellomycotina fungi.</title>
        <authorList>
            <person name="Reynolds N.K."/>
            <person name="Stajich J.E."/>
            <person name="Barry K."/>
            <person name="Grigoriev I.V."/>
            <person name="Crous P."/>
            <person name="Smith M.E."/>
        </authorList>
    </citation>
    <scope>NUCLEOTIDE SEQUENCE</scope>
    <source>
        <strain evidence="1">BCRC 34780</strain>
    </source>
</reference>
<feature type="non-terminal residue" evidence="1">
    <location>
        <position position="1"/>
    </location>
</feature>
<accession>A0ACC1KUP5</accession>
<dbReference type="EMBL" id="JANBUN010002216">
    <property type="protein sequence ID" value="KAJ2795283.1"/>
    <property type="molecule type" value="Genomic_DNA"/>
</dbReference>
<organism evidence="1 2">
    <name type="scientific">Coemansia helicoidea</name>
    <dbReference type="NCBI Taxonomy" id="1286919"/>
    <lineage>
        <taxon>Eukaryota</taxon>
        <taxon>Fungi</taxon>
        <taxon>Fungi incertae sedis</taxon>
        <taxon>Zoopagomycota</taxon>
        <taxon>Kickxellomycotina</taxon>
        <taxon>Kickxellomycetes</taxon>
        <taxon>Kickxellales</taxon>
        <taxon>Kickxellaceae</taxon>
        <taxon>Coemansia</taxon>
    </lineage>
</organism>
<protein>
    <submittedName>
        <fullName evidence="1">Uncharacterized protein</fullName>
    </submittedName>
</protein>
<gene>
    <name evidence="1" type="ORF">H4R21_005169</name>
</gene>
<keyword evidence="2" id="KW-1185">Reference proteome</keyword>
<name>A0ACC1KUP5_9FUNG</name>
<sequence length="109" mass="11536">IFGPVLSILHCPSADSALAIENASVHGNAACVYTSSGAAAEYFARRFGAAMVGVNIGVPVPREPFSFGGCRRSRFGAGDITGDGGIEFFSYRRKVTTKWAAPTEQSWMS</sequence>
<dbReference type="Proteomes" id="UP001140087">
    <property type="component" value="Unassembled WGS sequence"/>
</dbReference>
<proteinExistence type="predicted"/>
<comment type="caution">
    <text evidence="1">The sequence shown here is derived from an EMBL/GenBank/DDBJ whole genome shotgun (WGS) entry which is preliminary data.</text>
</comment>